<dbReference type="RefSeq" id="WP_129470502.1">
    <property type="nucleotide sequence ID" value="NZ_SAWZ01000003.1"/>
</dbReference>
<dbReference type="Gene3D" id="3.40.630.30">
    <property type="match status" value="1"/>
</dbReference>
<dbReference type="EMBL" id="SAWZ01000003">
    <property type="protein sequence ID" value="RXR06395.1"/>
    <property type="molecule type" value="Genomic_DNA"/>
</dbReference>
<keyword evidence="1" id="KW-0808">Transferase</keyword>
<proteinExistence type="predicted"/>
<sequence>MNRFEPLLVSSTLAPPVSRPAWRVTRRLPGDALQEIFALRREVYFNEQGLAQDHDTRVSDLLDSAATHVCVSRDQDLAGALRMTDLSQAGVLETWGISLALDRFSEAFGPEAISVGSRLVVLLEQRRRDVLDRLMAEAYKRCLERGTRFGLISCVPSLGPLFEHYGFREYLPPLVQSNGEALLRMAMVCEDADHFDACGSNLLGLVRNAAVGREARAWLEQTFPVLH</sequence>
<keyword evidence="2" id="KW-1185">Reference proteome</keyword>
<protein>
    <submittedName>
        <fullName evidence="1">GNAT family N-acetyltransferase</fullName>
    </submittedName>
</protein>
<dbReference type="GO" id="GO:0016740">
    <property type="term" value="F:transferase activity"/>
    <property type="evidence" value="ECO:0007669"/>
    <property type="project" value="UniProtKB-KW"/>
</dbReference>
<reference evidence="1 2" key="1">
    <citation type="submission" date="2019-01" db="EMBL/GenBank/DDBJ databases">
        <title>Pseudoxanthomonas composti sp. nov., isolated from compost.</title>
        <authorList>
            <person name="Yang G."/>
        </authorList>
    </citation>
    <scope>NUCLEOTIDE SEQUENCE [LARGE SCALE GENOMIC DNA]</scope>
    <source>
        <strain evidence="1 2">GSS15</strain>
    </source>
</reference>
<evidence type="ECO:0000313" key="1">
    <source>
        <dbReference type="EMBL" id="RXR06395.1"/>
    </source>
</evidence>
<name>A0A4Q1JW52_9GAMM</name>
<dbReference type="SUPFAM" id="SSF55729">
    <property type="entry name" value="Acyl-CoA N-acyltransferases (Nat)"/>
    <property type="match status" value="1"/>
</dbReference>
<gene>
    <name evidence="1" type="ORF">EPA99_07020</name>
</gene>
<dbReference type="InterPro" id="IPR016181">
    <property type="entry name" value="Acyl_CoA_acyltransferase"/>
</dbReference>
<comment type="caution">
    <text evidence="1">The sequence shown here is derived from an EMBL/GenBank/DDBJ whole genome shotgun (WGS) entry which is preliminary data.</text>
</comment>
<evidence type="ECO:0000313" key="2">
    <source>
        <dbReference type="Proteomes" id="UP000289784"/>
    </source>
</evidence>
<dbReference type="OrthoDB" id="5988237at2"/>
<dbReference type="AlphaFoldDB" id="A0A4Q1JW52"/>
<organism evidence="1 2">
    <name type="scientific">Pseudoxanthomonas composti</name>
    <dbReference type="NCBI Taxonomy" id="2137479"/>
    <lineage>
        <taxon>Bacteria</taxon>
        <taxon>Pseudomonadati</taxon>
        <taxon>Pseudomonadota</taxon>
        <taxon>Gammaproteobacteria</taxon>
        <taxon>Lysobacterales</taxon>
        <taxon>Lysobacteraceae</taxon>
        <taxon>Pseudoxanthomonas</taxon>
    </lineage>
</organism>
<dbReference type="Proteomes" id="UP000289784">
    <property type="component" value="Unassembled WGS sequence"/>
</dbReference>
<accession>A0A4Q1JW52</accession>